<dbReference type="AlphaFoldDB" id="A0A5C7IDX0"/>
<dbReference type="EMBL" id="VAHF01000003">
    <property type="protein sequence ID" value="TXG67248.1"/>
    <property type="molecule type" value="Genomic_DNA"/>
</dbReference>
<protein>
    <submittedName>
        <fullName evidence="1">Uncharacterized protein</fullName>
    </submittedName>
</protein>
<keyword evidence="2" id="KW-1185">Reference proteome</keyword>
<evidence type="ECO:0000313" key="1">
    <source>
        <dbReference type="EMBL" id="TXG67248.1"/>
    </source>
</evidence>
<organism evidence="1 2">
    <name type="scientific">Acer yangbiense</name>
    <dbReference type="NCBI Taxonomy" id="1000413"/>
    <lineage>
        <taxon>Eukaryota</taxon>
        <taxon>Viridiplantae</taxon>
        <taxon>Streptophyta</taxon>
        <taxon>Embryophyta</taxon>
        <taxon>Tracheophyta</taxon>
        <taxon>Spermatophyta</taxon>
        <taxon>Magnoliopsida</taxon>
        <taxon>eudicotyledons</taxon>
        <taxon>Gunneridae</taxon>
        <taxon>Pentapetalae</taxon>
        <taxon>rosids</taxon>
        <taxon>malvids</taxon>
        <taxon>Sapindales</taxon>
        <taxon>Sapindaceae</taxon>
        <taxon>Hippocastanoideae</taxon>
        <taxon>Acereae</taxon>
        <taxon>Acer</taxon>
    </lineage>
</organism>
<proteinExistence type="predicted"/>
<evidence type="ECO:0000313" key="2">
    <source>
        <dbReference type="Proteomes" id="UP000323000"/>
    </source>
</evidence>
<dbReference type="OrthoDB" id="1797011at2759"/>
<gene>
    <name evidence="1" type="ORF">EZV62_008523</name>
</gene>
<reference evidence="2" key="1">
    <citation type="journal article" date="2019" name="Gigascience">
        <title>De novo genome assembly of the endangered Acer yangbiense, a plant species with extremely small populations endemic to Yunnan Province, China.</title>
        <authorList>
            <person name="Yang J."/>
            <person name="Wariss H.M."/>
            <person name="Tao L."/>
            <person name="Zhang R."/>
            <person name="Yun Q."/>
            <person name="Hollingsworth P."/>
            <person name="Dao Z."/>
            <person name="Luo G."/>
            <person name="Guo H."/>
            <person name="Ma Y."/>
            <person name="Sun W."/>
        </authorList>
    </citation>
    <scope>NUCLEOTIDE SEQUENCE [LARGE SCALE GENOMIC DNA]</scope>
    <source>
        <strain evidence="2">cv. Malutang</strain>
    </source>
</reference>
<accession>A0A5C7IDX0</accession>
<comment type="caution">
    <text evidence="1">The sequence shown here is derived from an EMBL/GenBank/DDBJ whole genome shotgun (WGS) entry which is preliminary data.</text>
</comment>
<sequence length="122" mass="13514">MTLLAEYGFGSRLSGRRHKCFDKSVNRIIEIREYLLFKADNDALQAENQKLHAESVMKLCWMAKASASSSVQAAAVIALSIHVPQNQDFALTHVDEVIDEQITKGYFVCHCNAGHSCGIVVC</sequence>
<name>A0A5C7IDX0_9ROSI</name>
<dbReference type="Proteomes" id="UP000323000">
    <property type="component" value="Chromosome 3"/>
</dbReference>